<proteinExistence type="predicted"/>
<dbReference type="AlphaFoldDB" id="A0A5E4CBA7"/>
<evidence type="ECO:0000313" key="3">
    <source>
        <dbReference type="Proteomes" id="UP000335636"/>
    </source>
</evidence>
<protein>
    <submittedName>
        <fullName evidence="2">Uncharacterized protein</fullName>
    </submittedName>
</protein>
<evidence type="ECO:0000313" key="2">
    <source>
        <dbReference type="EMBL" id="VTJ78231.1"/>
    </source>
</evidence>
<gene>
    <name evidence="2" type="ORF">MONAX_5E022137</name>
</gene>
<dbReference type="Proteomes" id="UP000335636">
    <property type="component" value="Unassembled WGS sequence"/>
</dbReference>
<organism evidence="2 3">
    <name type="scientific">Marmota monax</name>
    <name type="common">Woodchuck</name>
    <dbReference type="NCBI Taxonomy" id="9995"/>
    <lineage>
        <taxon>Eukaryota</taxon>
        <taxon>Metazoa</taxon>
        <taxon>Chordata</taxon>
        <taxon>Craniata</taxon>
        <taxon>Vertebrata</taxon>
        <taxon>Euteleostomi</taxon>
        <taxon>Mammalia</taxon>
        <taxon>Eutheria</taxon>
        <taxon>Euarchontoglires</taxon>
        <taxon>Glires</taxon>
        <taxon>Rodentia</taxon>
        <taxon>Sciuromorpha</taxon>
        <taxon>Sciuridae</taxon>
        <taxon>Xerinae</taxon>
        <taxon>Marmotini</taxon>
        <taxon>Marmota</taxon>
    </lineage>
</organism>
<dbReference type="EMBL" id="CABDUW010001048">
    <property type="protein sequence ID" value="VTJ78231.1"/>
    <property type="molecule type" value="Genomic_DNA"/>
</dbReference>
<feature type="compositionally biased region" description="Basic and acidic residues" evidence="1">
    <location>
        <begin position="1"/>
        <end position="11"/>
    </location>
</feature>
<evidence type="ECO:0000256" key="1">
    <source>
        <dbReference type="SAM" id="MobiDB-lite"/>
    </source>
</evidence>
<accession>A0A5E4CBA7</accession>
<reference evidence="2" key="1">
    <citation type="submission" date="2019-04" db="EMBL/GenBank/DDBJ databases">
        <authorList>
            <person name="Alioto T."/>
            <person name="Alioto T."/>
        </authorList>
    </citation>
    <scope>NUCLEOTIDE SEQUENCE [LARGE SCALE GENOMIC DNA]</scope>
</reference>
<name>A0A5E4CBA7_MARMO</name>
<comment type="caution">
    <text evidence="2">The sequence shown here is derived from an EMBL/GenBank/DDBJ whole genome shotgun (WGS) entry which is preliminary data.</text>
</comment>
<keyword evidence="3" id="KW-1185">Reference proteome</keyword>
<feature type="non-terminal residue" evidence="2">
    <location>
        <position position="51"/>
    </location>
</feature>
<sequence>MVRRLVSDGRRPSGPCTEPASARIPETRREGRSRGPGSRAAGHFVKVLSTK</sequence>
<feature type="region of interest" description="Disordered" evidence="1">
    <location>
        <begin position="1"/>
        <end position="51"/>
    </location>
</feature>